<sequence length="131" mass="14322">MADEDEEGESGEEEDAVKEEATRPTGKKEINDGCMHEPMGTKKDGANHEEYSPGGSFSFPPRGLSAKLSKQTKACVVVSLLFHLLMHHLFSLQIDKPLQRHKKPAQPSPLNQGPINPSPAASLKCPFDTDK</sequence>
<organism evidence="2 3">
    <name type="scientific">Vanilla planifolia</name>
    <name type="common">Vanilla</name>
    <dbReference type="NCBI Taxonomy" id="51239"/>
    <lineage>
        <taxon>Eukaryota</taxon>
        <taxon>Viridiplantae</taxon>
        <taxon>Streptophyta</taxon>
        <taxon>Embryophyta</taxon>
        <taxon>Tracheophyta</taxon>
        <taxon>Spermatophyta</taxon>
        <taxon>Magnoliopsida</taxon>
        <taxon>Liliopsida</taxon>
        <taxon>Asparagales</taxon>
        <taxon>Orchidaceae</taxon>
        <taxon>Vanilloideae</taxon>
        <taxon>Vanilleae</taxon>
        <taxon>Vanilla</taxon>
    </lineage>
</organism>
<evidence type="ECO:0000256" key="1">
    <source>
        <dbReference type="SAM" id="MobiDB-lite"/>
    </source>
</evidence>
<proteinExistence type="predicted"/>
<evidence type="ECO:0000313" key="3">
    <source>
        <dbReference type="Proteomes" id="UP000639772"/>
    </source>
</evidence>
<dbReference type="EMBL" id="JADCNM010000473">
    <property type="protein sequence ID" value="KAG0447275.1"/>
    <property type="molecule type" value="Genomic_DNA"/>
</dbReference>
<feature type="compositionally biased region" description="Acidic residues" evidence="1">
    <location>
        <begin position="1"/>
        <end position="17"/>
    </location>
</feature>
<reference evidence="2 3" key="1">
    <citation type="journal article" date="2020" name="Nat. Food">
        <title>A phased Vanilla planifolia genome enables genetic improvement of flavour and production.</title>
        <authorList>
            <person name="Hasing T."/>
            <person name="Tang H."/>
            <person name="Brym M."/>
            <person name="Khazi F."/>
            <person name="Huang T."/>
            <person name="Chambers A.H."/>
        </authorList>
    </citation>
    <scope>NUCLEOTIDE SEQUENCE [LARGE SCALE GENOMIC DNA]</scope>
    <source>
        <tissue evidence="2">Leaf</tissue>
    </source>
</reference>
<gene>
    <name evidence="2" type="ORF">HPP92_028394</name>
</gene>
<dbReference type="AlphaFoldDB" id="A0A835P5E7"/>
<name>A0A835P5E7_VANPL</name>
<accession>A0A835P5E7</accession>
<evidence type="ECO:0000313" key="2">
    <source>
        <dbReference type="EMBL" id="KAG0447275.1"/>
    </source>
</evidence>
<protein>
    <submittedName>
        <fullName evidence="2">Uncharacterized protein</fullName>
    </submittedName>
</protein>
<feature type="region of interest" description="Disordered" evidence="1">
    <location>
        <begin position="1"/>
        <end position="64"/>
    </location>
</feature>
<comment type="caution">
    <text evidence="2">The sequence shown here is derived from an EMBL/GenBank/DDBJ whole genome shotgun (WGS) entry which is preliminary data.</text>
</comment>
<feature type="region of interest" description="Disordered" evidence="1">
    <location>
        <begin position="99"/>
        <end position="131"/>
    </location>
</feature>
<dbReference type="Proteomes" id="UP000639772">
    <property type="component" value="Unassembled WGS sequence"/>
</dbReference>
<feature type="compositionally biased region" description="Basic and acidic residues" evidence="1">
    <location>
        <begin position="18"/>
        <end position="51"/>
    </location>
</feature>